<reference evidence="4" key="2">
    <citation type="submission" date="2025-08" db="UniProtKB">
        <authorList>
            <consortium name="Ensembl"/>
        </authorList>
    </citation>
    <scope>IDENTIFICATION</scope>
</reference>
<dbReference type="Proteomes" id="UP001501920">
    <property type="component" value="Chromosome 3"/>
</dbReference>
<dbReference type="RefSeq" id="XP_037393160.1">
    <property type="nucleotide sequence ID" value="XM_037537263.1"/>
</dbReference>
<name>A0AAR2JHN3_PYGNA</name>
<evidence type="ECO:0000256" key="3">
    <source>
        <dbReference type="SAM" id="SignalP"/>
    </source>
</evidence>
<feature type="region of interest" description="Disordered" evidence="2">
    <location>
        <begin position="156"/>
        <end position="198"/>
    </location>
</feature>
<keyword evidence="3" id="KW-0732">Signal</keyword>
<feature type="coiled-coil region" evidence="1">
    <location>
        <begin position="64"/>
        <end position="144"/>
    </location>
</feature>
<dbReference type="GeneTree" id="ENSGT00620000088774"/>
<feature type="chain" id="PRO_5043310964" evidence="3">
    <location>
        <begin position="20"/>
        <end position="198"/>
    </location>
</feature>
<proteinExistence type="predicted"/>
<keyword evidence="5" id="KW-1185">Reference proteome</keyword>
<evidence type="ECO:0000256" key="2">
    <source>
        <dbReference type="SAM" id="MobiDB-lite"/>
    </source>
</evidence>
<evidence type="ECO:0000313" key="5">
    <source>
        <dbReference type="Proteomes" id="UP001501920"/>
    </source>
</evidence>
<protein>
    <submittedName>
        <fullName evidence="4">Uncharacterized protein</fullName>
    </submittedName>
</protein>
<accession>A0AAR2JHN3</accession>
<sequence>MRSQAFLLTVLVVCSLGLAGYVHHKRKEEVKLVKHASFQNVKHRVTSDVLREYMSHVVESNSLLDKTNKQIVDLTAEVKEAQEASDAKRGLVETCTGDLKHITDEIAGIDTEKNNADEEFKKKKANLQEQIGNLKKEVEQHSKVCDYIKKDSDEGRKLCGLEALPKEPVAKEDKKEEPPKDDKKEEPPKEDKKEEPPK</sequence>
<organism evidence="4 5">
    <name type="scientific">Pygocentrus nattereri</name>
    <name type="common">Red-bellied piranha</name>
    <dbReference type="NCBI Taxonomy" id="42514"/>
    <lineage>
        <taxon>Eukaryota</taxon>
        <taxon>Metazoa</taxon>
        <taxon>Chordata</taxon>
        <taxon>Craniata</taxon>
        <taxon>Vertebrata</taxon>
        <taxon>Euteleostomi</taxon>
        <taxon>Actinopterygii</taxon>
        <taxon>Neopterygii</taxon>
        <taxon>Teleostei</taxon>
        <taxon>Ostariophysi</taxon>
        <taxon>Characiformes</taxon>
        <taxon>Characoidei</taxon>
        <taxon>Pygocentrus</taxon>
    </lineage>
</organism>
<dbReference type="AlphaFoldDB" id="A0AAR2JHN3"/>
<reference evidence="4" key="3">
    <citation type="submission" date="2025-09" db="UniProtKB">
        <authorList>
            <consortium name="Ensembl"/>
        </authorList>
    </citation>
    <scope>IDENTIFICATION</scope>
</reference>
<keyword evidence="1" id="KW-0175">Coiled coil</keyword>
<evidence type="ECO:0000313" key="4">
    <source>
        <dbReference type="Ensembl" id="ENSPNAP00000049719.1"/>
    </source>
</evidence>
<dbReference type="Ensembl" id="ENSPNAT00000084909.1">
    <property type="protein sequence ID" value="ENSPNAP00000049719.1"/>
    <property type="gene ID" value="ENSPNAG00000030681.1"/>
</dbReference>
<evidence type="ECO:0000256" key="1">
    <source>
        <dbReference type="SAM" id="Coils"/>
    </source>
</evidence>
<feature type="signal peptide" evidence="3">
    <location>
        <begin position="1"/>
        <end position="19"/>
    </location>
</feature>
<dbReference type="GeneID" id="119263109"/>
<reference evidence="4 5" key="1">
    <citation type="submission" date="2020-10" db="EMBL/GenBank/DDBJ databases">
        <title>Pygocentrus nattereri (red-bellied piranha) genome, fPygNat1, primary haplotype.</title>
        <authorList>
            <person name="Myers G."/>
            <person name="Meyer A."/>
            <person name="Karagic N."/>
            <person name="Pippel M."/>
            <person name="Winkler S."/>
            <person name="Tracey A."/>
            <person name="Wood J."/>
            <person name="Formenti G."/>
            <person name="Howe K."/>
            <person name="Fedrigo O."/>
            <person name="Jarvis E.D."/>
        </authorList>
    </citation>
    <scope>NUCLEOTIDE SEQUENCE [LARGE SCALE GENOMIC DNA]</scope>
</reference>
<dbReference type="Gene3D" id="1.10.287.1490">
    <property type="match status" value="1"/>
</dbReference>